<evidence type="ECO:0000256" key="8">
    <source>
        <dbReference type="ARBA" id="ARBA00022603"/>
    </source>
</evidence>
<evidence type="ECO:0000256" key="9">
    <source>
        <dbReference type="ARBA" id="ARBA00022679"/>
    </source>
</evidence>
<dbReference type="EMBL" id="QQAX01000008">
    <property type="protein sequence ID" value="RDI44830.1"/>
    <property type="molecule type" value="Genomic_DNA"/>
</dbReference>
<evidence type="ECO:0000256" key="1">
    <source>
        <dbReference type="ARBA" id="ARBA00002634"/>
    </source>
</evidence>
<organism evidence="19 20">
    <name type="scientific">Aquicella lusitana</name>
    <dbReference type="NCBI Taxonomy" id="254246"/>
    <lineage>
        <taxon>Bacteria</taxon>
        <taxon>Pseudomonadati</taxon>
        <taxon>Pseudomonadota</taxon>
        <taxon>Gammaproteobacteria</taxon>
        <taxon>Legionellales</taxon>
        <taxon>Coxiellaceae</taxon>
        <taxon>Aquicella</taxon>
    </lineage>
</organism>
<dbReference type="GO" id="GO:0005829">
    <property type="term" value="C:cytosol"/>
    <property type="evidence" value="ECO:0007669"/>
    <property type="project" value="TreeGrafter"/>
</dbReference>
<comment type="subunit">
    <text evidence="4 15 17">Homodimer.</text>
</comment>
<dbReference type="PANTHER" id="PTHR46417:SF1">
    <property type="entry name" value="TRNA (GUANINE-N(1)-)-METHYLTRANSFERASE"/>
    <property type="match status" value="1"/>
</dbReference>
<dbReference type="FunFam" id="1.10.1270.20:FF:000001">
    <property type="entry name" value="tRNA (guanine-N(1)-)-methyltransferase"/>
    <property type="match status" value="1"/>
</dbReference>
<evidence type="ECO:0000313" key="20">
    <source>
        <dbReference type="Proteomes" id="UP000254720"/>
    </source>
</evidence>
<keyword evidence="8 15" id="KW-0489">Methyltransferase</keyword>
<evidence type="ECO:0000259" key="18">
    <source>
        <dbReference type="Pfam" id="PF01746"/>
    </source>
</evidence>
<gene>
    <name evidence="15" type="primary">trmD</name>
    <name evidence="19" type="ORF">C8D86_10884</name>
</gene>
<dbReference type="GO" id="GO:0052906">
    <property type="term" value="F:tRNA (guanine(37)-N1)-methyltransferase activity"/>
    <property type="evidence" value="ECO:0007669"/>
    <property type="project" value="UniProtKB-UniRule"/>
</dbReference>
<comment type="catalytic activity">
    <reaction evidence="14 15 17">
        <text>guanosine(37) in tRNA + S-adenosyl-L-methionine = N(1)-methylguanosine(37) in tRNA + S-adenosyl-L-homocysteine + H(+)</text>
        <dbReference type="Rhea" id="RHEA:36899"/>
        <dbReference type="Rhea" id="RHEA-COMP:10145"/>
        <dbReference type="Rhea" id="RHEA-COMP:10147"/>
        <dbReference type="ChEBI" id="CHEBI:15378"/>
        <dbReference type="ChEBI" id="CHEBI:57856"/>
        <dbReference type="ChEBI" id="CHEBI:59789"/>
        <dbReference type="ChEBI" id="CHEBI:73542"/>
        <dbReference type="ChEBI" id="CHEBI:74269"/>
        <dbReference type="EC" id="2.1.1.228"/>
    </reaction>
</comment>
<evidence type="ECO:0000256" key="5">
    <source>
        <dbReference type="ARBA" id="ARBA00012807"/>
    </source>
</evidence>
<keyword evidence="11 15" id="KW-0819">tRNA processing</keyword>
<evidence type="ECO:0000256" key="17">
    <source>
        <dbReference type="RuleBase" id="RU003464"/>
    </source>
</evidence>
<dbReference type="Proteomes" id="UP000254720">
    <property type="component" value="Unassembled WGS sequence"/>
</dbReference>
<dbReference type="FunFam" id="3.40.1280.10:FF:000001">
    <property type="entry name" value="tRNA (guanine-N(1)-)-methyltransferase"/>
    <property type="match status" value="1"/>
</dbReference>
<reference evidence="19 20" key="1">
    <citation type="submission" date="2018-07" db="EMBL/GenBank/DDBJ databases">
        <title>Genomic Encyclopedia of Type Strains, Phase IV (KMG-IV): sequencing the most valuable type-strain genomes for metagenomic binning, comparative biology and taxonomic classification.</title>
        <authorList>
            <person name="Goeker M."/>
        </authorList>
    </citation>
    <scope>NUCLEOTIDE SEQUENCE [LARGE SCALE GENOMIC DNA]</scope>
    <source>
        <strain evidence="19 20">DSM 16500</strain>
    </source>
</reference>
<name>A0A370GN66_9COXI</name>
<dbReference type="NCBIfam" id="TIGR00088">
    <property type="entry name" value="trmD"/>
    <property type="match status" value="1"/>
</dbReference>
<evidence type="ECO:0000256" key="14">
    <source>
        <dbReference type="ARBA" id="ARBA00047783"/>
    </source>
</evidence>
<dbReference type="PANTHER" id="PTHR46417">
    <property type="entry name" value="TRNA (GUANINE-N(1)-)-METHYLTRANSFERASE"/>
    <property type="match status" value="1"/>
</dbReference>
<keyword evidence="9 15" id="KW-0808">Transferase</keyword>
<dbReference type="EC" id="2.1.1.228" evidence="5 15"/>
<protein>
    <recommendedName>
        <fullName evidence="6 15">tRNA (guanine-N(1)-)-methyltransferase</fullName>
        <ecNumber evidence="5 15">2.1.1.228</ecNumber>
    </recommendedName>
    <alternativeName>
        <fullName evidence="12 15">M1G-methyltransferase</fullName>
    </alternativeName>
    <alternativeName>
        <fullName evidence="13 15">tRNA [GM37] methyltransferase</fullName>
    </alternativeName>
</protein>
<proteinExistence type="inferred from homology"/>
<evidence type="ECO:0000256" key="10">
    <source>
        <dbReference type="ARBA" id="ARBA00022691"/>
    </source>
</evidence>
<dbReference type="InterPro" id="IPR016009">
    <property type="entry name" value="tRNA_MeTrfase_TRMD/TRM10"/>
</dbReference>
<evidence type="ECO:0000256" key="4">
    <source>
        <dbReference type="ARBA" id="ARBA00011738"/>
    </source>
</evidence>
<dbReference type="Pfam" id="PF01746">
    <property type="entry name" value="tRNA_m1G_MT"/>
    <property type="match status" value="1"/>
</dbReference>
<dbReference type="PIRSF" id="PIRSF000386">
    <property type="entry name" value="tRNA_mtase"/>
    <property type="match status" value="1"/>
</dbReference>
<keyword evidence="20" id="KW-1185">Reference proteome</keyword>
<comment type="subcellular location">
    <subcellularLocation>
        <location evidence="2 15 17">Cytoplasm</location>
    </subcellularLocation>
</comment>
<evidence type="ECO:0000256" key="13">
    <source>
        <dbReference type="ARBA" id="ARBA00033392"/>
    </source>
</evidence>
<evidence type="ECO:0000256" key="16">
    <source>
        <dbReference type="PIRSR" id="PIRSR000386-1"/>
    </source>
</evidence>
<evidence type="ECO:0000256" key="3">
    <source>
        <dbReference type="ARBA" id="ARBA00007630"/>
    </source>
</evidence>
<dbReference type="InterPro" id="IPR023148">
    <property type="entry name" value="tRNA_m1G_MeTrfase_C_sf"/>
</dbReference>
<feature type="binding site" evidence="15 16">
    <location>
        <position position="112"/>
    </location>
    <ligand>
        <name>S-adenosyl-L-methionine</name>
        <dbReference type="ChEBI" id="CHEBI:59789"/>
    </ligand>
</feature>
<comment type="function">
    <text evidence="1 15 17">Specifically methylates guanosine-37 in various tRNAs.</text>
</comment>
<accession>A0A370GN66</accession>
<dbReference type="SUPFAM" id="SSF75217">
    <property type="entry name" value="alpha/beta knot"/>
    <property type="match status" value="1"/>
</dbReference>
<dbReference type="RefSeq" id="WP_114834174.1">
    <property type="nucleotide sequence ID" value="NZ_LR699114.1"/>
</dbReference>
<dbReference type="AlphaFoldDB" id="A0A370GN66"/>
<evidence type="ECO:0000313" key="19">
    <source>
        <dbReference type="EMBL" id="RDI44830.1"/>
    </source>
</evidence>
<evidence type="ECO:0000256" key="12">
    <source>
        <dbReference type="ARBA" id="ARBA00029736"/>
    </source>
</evidence>
<dbReference type="InterPro" id="IPR029028">
    <property type="entry name" value="Alpha/beta_knot_MTases"/>
</dbReference>
<dbReference type="OrthoDB" id="9807416at2"/>
<dbReference type="NCBIfam" id="NF000648">
    <property type="entry name" value="PRK00026.1"/>
    <property type="match status" value="1"/>
</dbReference>
<feature type="binding site" evidence="15 16">
    <location>
        <begin position="132"/>
        <end position="137"/>
    </location>
    <ligand>
        <name>S-adenosyl-L-methionine</name>
        <dbReference type="ChEBI" id="CHEBI:59789"/>
    </ligand>
</feature>
<keyword evidence="10 15" id="KW-0949">S-adenosyl-L-methionine</keyword>
<evidence type="ECO:0000256" key="2">
    <source>
        <dbReference type="ARBA" id="ARBA00004496"/>
    </source>
</evidence>
<dbReference type="Gene3D" id="3.40.1280.10">
    <property type="match status" value="1"/>
</dbReference>
<comment type="caution">
    <text evidence="19">The sequence shown here is derived from an EMBL/GenBank/DDBJ whole genome shotgun (WGS) entry which is preliminary data.</text>
</comment>
<dbReference type="Gene3D" id="1.10.1270.20">
    <property type="entry name" value="tRNA(m1g37)methyltransferase, domain 2"/>
    <property type="match status" value="1"/>
</dbReference>
<evidence type="ECO:0000256" key="7">
    <source>
        <dbReference type="ARBA" id="ARBA00022490"/>
    </source>
</evidence>
<dbReference type="GO" id="GO:0002939">
    <property type="term" value="P:tRNA N1-guanine methylation"/>
    <property type="evidence" value="ECO:0007669"/>
    <property type="project" value="TreeGrafter"/>
</dbReference>
<feature type="domain" description="tRNA methyltransferase TRMD/TRM10-type" evidence="18">
    <location>
        <begin position="1"/>
        <end position="224"/>
    </location>
</feature>
<evidence type="ECO:0000256" key="6">
    <source>
        <dbReference type="ARBA" id="ARBA00014679"/>
    </source>
</evidence>
<evidence type="ECO:0000256" key="15">
    <source>
        <dbReference type="HAMAP-Rule" id="MF_00605"/>
    </source>
</evidence>
<dbReference type="InterPro" id="IPR002649">
    <property type="entry name" value="tRNA_m1G_MeTrfase_TrmD"/>
</dbReference>
<evidence type="ECO:0000256" key="11">
    <source>
        <dbReference type="ARBA" id="ARBA00022694"/>
    </source>
</evidence>
<dbReference type="InterPro" id="IPR029026">
    <property type="entry name" value="tRNA_m1G_MTases_N"/>
</dbReference>
<dbReference type="HAMAP" id="MF_00605">
    <property type="entry name" value="TrmD"/>
    <property type="match status" value="1"/>
</dbReference>
<sequence length="249" mass="27629">MWFGIISLFPDMFEALNVGITGRAIKEQLLSLHFWNPRDFARDKHKSVDDHPYGGGPGMVMMAEPLQAAIHAAKKSAPAVPTVIYLSPQGRQFNQEAAVELAAKPAVVFVAGRYEGIDERIIEQEIDEEWSIGDYILTGGELAAMVMIDAAARLIPGTVGDQDSVAQDSLTTGFLKYPQYTRPENFAGSAVPEVLLSGHHKQIERWRLKQSLGKTWLKRPDLLSKKRLNDEASALLAEFIEEFLHSGQK</sequence>
<dbReference type="CDD" id="cd18080">
    <property type="entry name" value="TrmD-like"/>
    <property type="match status" value="1"/>
</dbReference>
<comment type="similarity">
    <text evidence="3 15 17">Belongs to the RNA methyltransferase TrmD family.</text>
</comment>
<keyword evidence="7 15" id="KW-0963">Cytoplasm</keyword>